<dbReference type="EMBL" id="MG824991">
    <property type="protein sequence ID" value="AVL27076.1"/>
    <property type="molecule type" value="Genomic_DNA"/>
</dbReference>
<dbReference type="Gene3D" id="1.10.10.10">
    <property type="entry name" value="Winged helix-like DNA-binding domain superfamily/Winged helix DNA-binding domain"/>
    <property type="match status" value="1"/>
</dbReference>
<dbReference type="PANTHER" id="PTHR30346">
    <property type="entry name" value="TRANSCRIPTIONAL DUAL REGULATOR HCAR-RELATED"/>
    <property type="match status" value="1"/>
</dbReference>
<evidence type="ECO:0000256" key="3">
    <source>
        <dbReference type="ARBA" id="ARBA00023125"/>
    </source>
</evidence>
<dbReference type="FunFam" id="1.10.10.10:FF:000001">
    <property type="entry name" value="LysR family transcriptional regulator"/>
    <property type="match status" value="1"/>
</dbReference>
<evidence type="ECO:0000256" key="2">
    <source>
        <dbReference type="ARBA" id="ARBA00023015"/>
    </source>
</evidence>
<dbReference type="PANTHER" id="PTHR30346:SF0">
    <property type="entry name" value="HCA OPERON TRANSCRIPTIONAL ACTIVATOR HCAR"/>
    <property type="match status" value="1"/>
</dbReference>
<accession>A0A2P1ECB2</accession>
<dbReference type="Gene3D" id="3.40.190.10">
    <property type="entry name" value="Periplasmic binding protein-like II"/>
    <property type="match status" value="2"/>
</dbReference>
<protein>
    <submittedName>
        <fullName evidence="6">LysR family transcriptional regulator</fullName>
    </submittedName>
</protein>
<proteinExistence type="inferred from homology"/>
<dbReference type="InterPro" id="IPR000847">
    <property type="entry name" value="LysR_HTH_N"/>
</dbReference>
<reference evidence="6" key="1">
    <citation type="submission" date="2018-01" db="EMBL/GenBank/DDBJ databases">
        <title>Heterologous Expression Guides Identification of the Biosynthetic Gene Cluster of Chuangxinmycin, an Indole Alkaloid Antibiotic.</title>
        <authorList>
            <person name="Xu X."/>
            <person name="Zhou H."/>
            <person name="Liu Y."/>
            <person name="Liu X."/>
            <person name="Fu J."/>
            <person name="Li A."/>
            <person name="Li Y."/>
            <person name="Shen Y."/>
            <person name="Bian X."/>
            <person name="Zhang Y."/>
        </authorList>
    </citation>
    <scope>NUCLEOTIDE SEQUENCE</scope>
    <source>
        <strain evidence="6">CPCC 240351</strain>
    </source>
</reference>
<keyword evidence="4" id="KW-0804">Transcription</keyword>
<dbReference type="PRINTS" id="PR00039">
    <property type="entry name" value="HTHLYSR"/>
</dbReference>
<dbReference type="GO" id="GO:0003700">
    <property type="term" value="F:DNA-binding transcription factor activity"/>
    <property type="evidence" value="ECO:0007669"/>
    <property type="project" value="InterPro"/>
</dbReference>
<dbReference type="PROSITE" id="PS50931">
    <property type="entry name" value="HTH_LYSR"/>
    <property type="match status" value="1"/>
</dbReference>
<dbReference type="InterPro" id="IPR036390">
    <property type="entry name" value="WH_DNA-bd_sf"/>
</dbReference>
<feature type="domain" description="HTH lysR-type" evidence="5">
    <location>
        <begin position="30"/>
        <end position="87"/>
    </location>
</feature>
<dbReference type="SUPFAM" id="SSF53850">
    <property type="entry name" value="Periplasmic binding protein-like II"/>
    <property type="match status" value="1"/>
</dbReference>
<dbReference type="InterPro" id="IPR036388">
    <property type="entry name" value="WH-like_DNA-bd_sf"/>
</dbReference>
<dbReference type="CDD" id="cd08414">
    <property type="entry name" value="PBP2_LTTR_aromatics_like"/>
    <property type="match status" value="1"/>
</dbReference>
<keyword evidence="2" id="KW-0805">Transcription regulation</keyword>
<dbReference type="SUPFAM" id="SSF46785">
    <property type="entry name" value="Winged helix' DNA-binding domain"/>
    <property type="match status" value="1"/>
</dbReference>
<keyword evidence="3" id="KW-0238">DNA-binding</keyword>
<evidence type="ECO:0000256" key="4">
    <source>
        <dbReference type="ARBA" id="ARBA00023163"/>
    </source>
</evidence>
<dbReference type="GO" id="GO:0003677">
    <property type="term" value="F:DNA binding"/>
    <property type="evidence" value="ECO:0007669"/>
    <property type="project" value="UniProtKB-KW"/>
</dbReference>
<sequence length="340" mass="37885">MHLAWVIVCSRLHTRQYPLRMGPYTDHMELDLRHLRYFVAVAEEGGFTRAAARLHMTQPPLSVAIRQLERELGLQLLDRTGNRVELTSVGRDFLTHARNLLQQWQVTVERMRQAGSQDVERLVVAFRPAVSRPLAHRTIELIREKHPEYQVVPRYVPWTEQTACLEAGDADVSFVLEPADYVGLERATVALLPRVVCLPSAHELASRDSVSIDDLSEVPIIRPTGGSPEWSDFWGGEVCPGKRTWKEPPTATRLDEAIDLVALENAAALVPVSVMAVQHRQDVVFIPVTDVPAARLSLAWREGSDSELVRLAVRCAQAAAQDPAVRTLFGEPRPTGTAPA</sequence>
<gene>
    <name evidence="6" type="primary">cxm1</name>
</gene>
<organism evidence="6">
    <name type="scientific">Actinoplanes tsinanensis</name>
    <dbReference type="NCBI Taxonomy" id="2039464"/>
    <lineage>
        <taxon>Bacteria</taxon>
        <taxon>Bacillati</taxon>
        <taxon>Actinomycetota</taxon>
        <taxon>Actinomycetes</taxon>
        <taxon>Micromonosporales</taxon>
        <taxon>Micromonosporaceae</taxon>
        <taxon>Actinoplanes</taxon>
    </lineage>
</organism>
<dbReference type="Pfam" id="PF00126">
    <property type="entry name" value="HTH_1"/>
    <property type="match status" value="1"/>
</dbReference>
<dbReference type="Pfam" id="PF03466">
    <property type="entry name" value="LysR_substrate"/>
    <property type="match status" value="1"/>
</dbReference>
<dbReference type="GO" id="GO:0032993">
    <property type="term" value="C:protein-DNA complex"/>
    <property type="evidence" value="ECO:0007669"/>
    <property type="project" value="TreeGrafter"/>
</dbReference>
<dbReference type="AlphaFoldDB" id="A0A2P1ECB2"/>
<comment type="similarity">
    <text evidence="1">Belongs to the LysR transcriptional regulatory family.</text>
</comment>
<evidence type="ECO:0000256" key="1">
    <source>
        <dbReference type="ARBA" id="ARBA00009437"/>
    </source>
</evidence>
<name>A0A2P1ECB2_9ACTN</name>
<dbReference type="InterPro" id="IPR005119">
    <property type="entry name" value="LysR_subst-bd"/>
</dbReference>
<evidence type="ECO:0000259" key="5">
    <source>
        <dbReference type="PROSITE" id="PS50931"/>
    </source>
</evidence>
<evidence type="ECO:0000313" key="6">
    <source>
        <dbReference type="EMBL" id="AVL27076.1"/>
    </source>
</evidence>